<dbReference type="InterPro" id="IPR036652">
    <property type="entry name" value="YjeF_N_dom_sf"/>
</dbReference>
<dbReference type="Pfam" id="PF03853">
    <property type="entry name" value="YjeF_N"/>
    <property type="match status" value="1"/>
</dbReference>
<feature type="domain" description="YjeF N-terminal" evidence="9">
    <location>
        <begin position="28"/>
        <end position="269"/>
    </location>
</feature>
<keyword evidence="11" id="KW-1185">Reference proteome</keyword>
<evidence type="ECO:0000256" key="4">
    <source>
        <dbReference type="ARBA" id="ARBA00022723"/>
    </source>
</evidence>
<name>A0A194S7Z3_RHOGW</name>
<keyword evidence="7" id="KW-0520">NAD</keyword>
<comment type="similarity">
    <text evidence="7">Belongs to the NnrE/AIBP family.</text>
</comment>
<organism evidence="10 11">
    <name type="scientific">Rhodotorula graminis (strain WP1)</name>
    <dbReference type="NCBI Taxonomy" id="578459"/>
    <lineage>
        <taxon>Eukaryota</taxon>
        <taxon>Fungi</taxon>
        <taxon>Dikarya</taxon>
        <taxon>Basidiomycota</taxon>
        <taxon>Pucciniomycotina</taxon>
        <taxon>Microbotryomycetes</taxon>
        <taxon>Sporidiobolales</taxon>
        <taxon>Sporidiobolaceae</taxon>
        <taxon>Rhodotorula</taxon>
    </lineage>
</organism>
<evidence type="ECO:0000313" key="11">
    <source>
        <dbReference type="Proteomes" id="UP000053890"/>
    </source>
</evidence>
<feature type="binding site" evidence="7">
    <location>
        <begin position="95"/>
        <end position="99"/>
    </location>
    <ligand>
        <name>(6S)-NADPHX</name>
        <dbReference type="ChEBI" id="CHEBI:64076"/>
    </ligand>
</feature>
<comment type="cofactor">
    <cofactor evidence="1">
        <name>Mg(2+)</name>
        <dbReference type="ChEBI" id="CHEBI:18420"/>
    </cofactor>
</comment>
<evidence type="ECO:0000256" key="6">
    <source>
        <dbReference type="ARBA" id="ARBA00023229"/>
    </source>
</evidence>
<dbReference type="PANTHER" id="PTHR12001">
    <property type="entry name" value="GERANYLGERANYL PYROPHOSPHATE SYNTHASE"/>
    <property type="match status" value="1"/>
</dbReference>
<dbReference type="InterPro" id="IPR004443">
    <property type="entry name" value="YjeF_N_dom"/>
</dbReference>
<evidence type="ECO:0000256" key="1">
    <source>
        <dbReference type="ARBA" id="ARBA00001946"/>
    </source>
</evidence>
<dbReference type="GO" id="GO:1990234">
    <property type="term" value="C:transferase complex"/>
    <property type="evidence" value="ECO:0007669"/>
    <property type="project" value="TreeGrafter"/>
</dbReference>
<keyword evidence="7" id="KW-0496">Mitochondrion</keyword>
<dbReference type="EC" id="5.1.99.6" evidence="7"/>
<dbReference type="CDD" id="cd00685">
    <property type="entry name" value="Trans_IPPS_HT"/>
    <property type="match status" value="1"/>
</dbReference>
<evidence type="ECO:0000256" key="3">
    <source>
        <dbReference type="ARBA" id="ARBA00022679"/>
    </source>
</evidence>
<comment type="function">
    <text evidence="7">Catalyzes the epimerization of the S- and R-forms of NAD(P)HX, a damaged form of NAD(P)H that is a result of enzymatic or heat-dependent hydration. This is a prerequisite for the S-specific NAD(P)H-hydrate dehydratase to allow the repair of both epimers of NAD(P)HX.</text>
</comment>
<feature type="binding site" evidence="7">
    <location>
        <begin position="179"/>
        <end position="185"/>
    </location>
    <ligand>
        <name>(6S)-NADPHX</name>
        <dbReference type="ChEBI" id="CHEBI:64076"/>
    </ligand>
</feature>
<dbReference type="NCBIfam" id="TIGR00197">
    <property type="entry name" value="yjeF_nterm"/>
    <property type="match status" value="1"/>
</dbReference>
<comment type="caution">
    <text evidence="7">Lacks conserved residue(s) required for the propagation of feature annotation.</text>
</comment>
<dbReference type="AlphaFoldDB" id="A0A194S7Z3"/>
<feature type="region of interest" description="Disordered" evidence="8">
    <location>
        <begin position="444"/>
        <end position="464"/>
    </location>
</feature>
<feature type="binding site" evidence="7">
    <location>
        <position position="175"/>
    </location>
    <ligand>
        <name>K(+)</name>
        <dbReference type="ChEBI" id="CHEBI:29103"/>
    </ligand>
</feature>
<feature type="binding site" evidence="7">
    <location>
        <position position="211"/>
    </location>
    <ligand>
        <name>K(+)</name>
        <dbReference type="ChEBI" id="CHEBI:29103"/>
    </ligand>
</feature>
<feature type="region of interest" description="Disordered" evidence="8">
    <location>
        <begin position="398"/>
        <end position="427"/>
    </location>
</feature>
<keyword evidence="5" id="KW-0460">Magnesium</keyword>
<evidence type="ECO:0000256" key="2">
    <source>
        <dbReference type="ARBA" id="ARBA00006706"/>
    </source>
</evidence>
<comment type="cofactor">
    <cofactor evidence="7">
        <name>K(+)</name>
        <dbReference type="ChEBI" id="CHEBI:29103"/>
    </cofactor>
    <text evidence="7">Binds 1 potassium ion per subunit.</text>
</comment>
<dbReference type="Gene3D" id="3.40.50.10260">
    <property type="entry name" value="YjeF N-terminal domain"/>
    <property type="match status" value="1"/>
</dbReference>
<dbReference type="Gene3D" id="1.10.600.10">
    <property type="entry name" value="Farnesyl Diphosphate Synthase"/>
    <property type="match status" value="1"/>
</dbReference>
<keyword evidence="3" id="KW-0808">Transferase</keyword>
<gene>
    <name evidence="10" type="ORF">RHOBADRAFT_52590</name>
</gene>
<dbReference type="GO" id="GO:0004659">
    <property type="term" value="F:prenyltransferase activity"/>
    <property type="evidence" value="ECO:0007669"/>
    <property type="project" value="InterPro"/>
</dbReference>
<dbReference type="RefSeq" id="XP_018272654.1">
    <property type="nucleotide sequence ID" value="XM_018416414.1"/>
</dbReference>
<dbReference type="SUPFAM" id="SSF64153">
    <property type="entry name" value="YjeF N-terminal domain-like"/>
    <property type="match status" value="1"/>
</dbReference>
<keyword evidence="7" id="KW-0630">Potassium</keyword>
<dbReference type="GO" id="GO:0052856">
    <property type="term" value="F:NAD(P)HX epimerase activity"/>
    <property type="evidence" value="ECO:0007669"/>
    <property type="project" value="UniProtKB-UniRule"/>
</dbReference>
<feature type="compositionally biased region" description="Basic and acidic residues" evidence="8">
    <location>
        <begin position="398"/>
        <end position="414"/>
    </location>
</feature>
<comment type="similarity">
    <text evidence="2">Belongs to the FPP/GGPP synthase family.</text>
</comment>
<dbReference type="GeneID" id="28976862"/>
<keyword evidence="6" id="KW-0414">Isoprene biosynthesis</keyword>
<dbReference type="GO" id="GO:0046872">
    <property type="term" value="F:metal ion binding"/>
    <property type="evidence" value="ECO:0007669"/>
    <property type="project" value="UniProtKB-KW"/>
</dbReference>
<sequence>MSGILSSIAGAFRSPAPRQPRYIGADDAVAIDGWLMGGSDKGAFSIDQLMELAGLSVAQAVAQLYPLGPRLDKDANGVKRKRDNERVLVCCGPGNQGGDGLVAARHLFHMGYAPSVFYPKESKGEIFPRLKKQCENLGLPLIAPPSSGSSSFPMAADAQDVAFRRAMDNTDVILDCLFGFSFKPPARAPFITVLDEFKKTSKPILSVDIPSGWDVDSGNADGTGFTPDALLSLTAPKKGVRAFVESGGKHFLGGRFVPDAVANEFKLDLPEYPANGSQVVDITWRKEYRPASTSSRVAAWTSAVLPRTRAPPTASIPTSGGSSARIRLEDPLALLKDELGSLRHNITSLLGSKHPALDTIAKYYFQAEGKHVRPMVVLLMSQATNGLSPRWTDVELRERGREQDRREGKGRGVDEPLEQEDVLNDDNPSMMQRAKDLLSNPLSILSSSPSSSASSSSSTDSSLNLLPTQRRLAEITELIHVASLLHDDVIDLAETRRSAPSAPSLFGNKLSILAGDFLLARASLALSRLGSNEVVELVASVLANLVEGEVMQMKGNMPNRATPMSPRTASSSLAATDPSAVAAASLSGNGPTPAIFEHYMRKTYLKTASLIAKSARATTVLGGCGALQGWKEGERVKDAAYEYGRNLGMAFQLIDDMLDFTASAAELGKPGGGADLKLGLATAPALYAWDEFPELGELIERKFEREGDVERAKDLILRSSGATRTFDLAAAHSQAAIEALHRLPESDARDALEKIASDVLTRKK</sequence>
<dbReference type="PROSITE" id="PS51385">
    <property type="entry name" value="YJEF_N"/>
    <property type="match status" value="1"/>
</dbReference>
<keyword evidence="7" id="KW-0547">Nucleotide-binding</keyword>
<dbReference type="GO" id="GO:0008299">
    <property type="term" value="P:isoprenoid biosynthetic process"/>
    <property type="evidence" value="ECO:0007669"/>
    <property type="project" value="UniProtKB-KW"/>
</dbReference>
<feature type="binding site" evidence="7">
    <location>
        <position position="96"/>
    </location>
    <ligand>
        <name>K(+)</name>
        <dbReference type="ChEBI" id="CHEBI:29103"/>
    </ligand>
</feature>
<protein>
    <recommendedName>
        <fullName evidence="7">NAD(P)H-hydrate epimerase</fullName>
        <ecNumber evidence="7">5.1.99.6</ecNumber>
    </recommendedName>
    <alternativeName>
        <fullName evidence="7">NAD(P)HX epimerase</fullName>
    </alternativeName>
</protein>
<evidence type="ECO:0000256" key="5">
    <source>
        <dbReference type="ARBA" id="ARBA00022842"/>
    </source>
</evidence>
<comment type="subcellular location">
    <subcellularLocation>
        <location evidence="7">Cytoplasm</location>
    </subcellularLocation>
    <subcellularLocation>
        <location evidence="7">Mitochondrion</location>
    </subcellularLocation>
</comment>
<reference evidence="10 11" key="1">
    <citation type="journal article" date="2015" name="Front. Microbiol.">
        <title>Genome sequence of the plant growth promoting endophytic yeast Rhodotorula graminis WP1.</title>
        <authorList>
            <person name="Firrincieli A."/>
            <person name="Otillar R."/>
            <person name="Salamov A."/>
            <person name="Schmutz J."/>
            <person name="Khan Z."/>
            <person name="Redman R.S."/>
            <person name="Fleck N.D."/>
            <person name="Lindquist E."/>
            <person name="Grigoriev I.V."/>
            <person name="Doty S.L."/>
        </authorList>
    </citation>
    <scope>NUCLEOTIDE SEQUENCE [LARGE SCALE GENOMIC DNA]</scope>
    <source>
        <strain evidence="10 11">WP1</strain>
    </source>
</reference>
<accession>A0A194S7Z3</accession>
<evidence type="ECO:0000259" key="9">
    <source>
        <dbReference type="PROSITE" id="PS51385"/>
    </source>
</evidence>
<proteinExistence type="inferred from homology"/>
<dbReference type="OrthoDB" id="9927103at2759"/>
<dbReference type="InterPro" id="IPR008949">
    <property type="entry name" value="Isoprenoid_synthase_dom_sf"/>
</dbReference>
<evidence type="ECO:0000313" key="10">
    <source>
        <dbReference type="EMBL" id="KPV76605.1"/>
    </source>
</evidence>
<dbReference type="STRING" id="578459.A0A194S7Z3"/>
<comment type="catalytic activity">
    <reaction evidence="7">
        <text>(6R)-NADHX = (6S)-NADHX</text>
        <dbReference type="Rhea" id="RHEA:32215"/>
        <dbReference type="ChEBI" id="CHEBI:64074"/>
        <dbReference type="ChEBI" id="CHEBI:64075"/>
        <dbReference type="EC" id="5.1.99.6"/>
    </reaction>
</comment>
<dbReference type="PANTHER" id="PTHR12001:SF69">
    <property type="entry name" value="ALL TRANS-POLYPRENYL-DIPHOSPHATE SYNTHASE PDSS1"/>
    <property type="match status" value="1"/>
</dbReference>
<evidence type="ECO:0000256" key="7">
    <source>
        <dbReference type="HAMAP-Rule" id="MF_03159"/>
    </source>
</evidence>
<dbReference type="SUPFAM" id="SSF48576">
    <property type="entry name" value="Terpenoid synthases"/>
    <property type="match status" value="1"/>
</dbReference>
<dbReference type="InterPro" id="IPR033749">
    <property type="entry name" value="Polyprenyl_synt_CS"/>
</dbReference>
<dbReference type="Proteomes" id="UP000053890">
    <property type="component" value="Unassembled WGS sequence"/>
</dbReference>
<dbReference type="InterPro" id="IPR000092">
    <property type="entry name" value="Polyprenyl_synt"/>
</dbReference>
<feature type="compositionally biased region" description="Acidic residues" evidence="8">
    <location>
        <begin position="415"/>
        <end position="424"/>
    </location>
</feature>
<dbReference type="Pfam" id="PF00348">
    <property type="entry name" value="polyprenyl_synt"/>
    <property type="match status" value="1"/>
</dbReference>
<keyword evidence="7" id="KW-0963">Cytoplasm</keyword>
<dbReference type="GO" id="GO:0006744">
    <property type="term" value="P:ubiquinone biosynthetic process"/>
    <property type="evidence" value="ECO:0007669"/>
    <property type="project" value="TreeGrafter"/>
</dbReference>
<feature type="binding site" evidence="7">
    <location>
        <position position="208"/>
    </location>
    <ligand>
        <name>(6S)-NADPHX</name>
        <dbReference type="ChEBI" id="CHEBI:64076"/>
    </ligand>
</feature>
<dbReference type="GO" id="GO:0005739">
    <property type="term" value="C:mitochondrion"/>
    <property type="evidence" value="ECO:0007669"/>
    <property type="project" value="UniProtKB-SubCell"/>
</dbReference>
<keyword evidence="7" id="KW-0413">Isomerase</keyword>
<dbReference type="HAMAP" id="MF_01966">
    <property type="entry name" value="NADHX_epimerase"/>
    <property type="match status" value="1"/>
</dbReference>
<comment type="catalytic activity">
    <reaction evidence="7">
        <text>(6R)-NADPHX = (6S)-NADPHX</text>
        <dbReference type="Rhea" id="RHEA:32227"/>
        <dbReference type="ChEBI" id="CHEBI:64076"/>
        <dbReference type="ChEBI" id="CHEBI:64077"/>
        <dbReference type="EC" id="5.1.99.6"/>
    </reaction>
</comment>
<keyword evidence="4 7" id="KW-0479">Metal-binding</keyword>
<dbReference type="GO" id="GO:0000166">
    <property type="term" value="F:nucleotide binding"/>
    <property type="evidence" value="ECO:0007669"/>
    <property type="project" value="UniProtKB-KW"/>
</dbReference>
<dbReference type="PROSITE" id="PS00444">
    <property type="entry name" value="POLYPRENYL_SYNTHASE_2"/>
    <property type="match status" value="1"/>
</dbReference>
<evidence type="ECO:0000256" key="8">
    <source>
        <dbReference type="SAM" id="MobiDB-lite"/>
    </source>
</evidence>
<dbReference type="EMBL" id="KQ474076">
    <property type="protein sequence ID" value="KPV76605.1"/>
    <property type="molecule type" value="Genomic_DNA"/>
</dbReference>